<keyword evidence="2" id="KW-1185">Reference proteome</keyword>
<dbReference type="Proteomes" id="UP000744676">
    <property type="component" value="Unassembled WGS sequence"/>
</dbReference>
<organism evidence="1 2">
    <name type="scientific">Geotrichum galactomycetum</name>
    <dbReference type="NCBI Taxonomy" id="27317"/>
    <lineage>
        <taxon>Eukaryota</taxon>
        <taxon>Fungi</taxon>
        <taxon>Dikarya</taxon>
        <taxon>Ascomycota</taxon>
        <taxon>Saccharomycotina</taxon>
        <taxon>Dipodascomycetes</taxon>
        <taxon>Dipodascales</taxon>
        <taxon>Dipodascaceae</taxon>
        <taxon>Geotrichum</taxon>
    </lineage>
</organism>
<name>A0ACB6V4Y6_9ASCO</name>
<reference evidence="1 2" key="1">
    <citation type="journal article" date="2020" name="Front. Microbiol.">
        <title>Phenotypic and Genetic Characterization of the Cheese Ripening Yeast Geotrichum candidum.</title>
        <authorList>
            <person name="Perkins V."/>
            <person name="Vignola S."/>
            <person name="Lessard M.H."/>
            <person name="Plante P.L."/>
            <person name="Corbeil J."/>
            <person name="Dugat-Bony E."/>
            <person name="Frenette M."/>
            <person name="Labrie S."/>
        </authorList>
    </citation>
    <scope>NUCLEOTIDE SEQUENCE [LARGE SCALE GENOMIC DNA]</scope>
    <source>
        <strain evidence="1 2">LMA-1147</strain>
    </source>
</reference>
<evidence type="ECO:0000313" key="2">
    <source>
        <dbReference type="Proteomes" id="UP000744676"/>
    </source>
</evidence>
<evidence type="ECO:0000313" key="1">
    <source>
        <dbReference type="EMBL" id="KAF5097919.1"/>
    </source>
</evidence>
<accession>A0ACB6V4Y6</accession>
<sequence length="668" mass="72738">MLLPTPAVSTGSTAFTQMSENNLTSNNEPDSNNGSNNGIDAFETSSKENIENENSYEDDSDDDSEDMPIFYSSLTTTLRTGTQTPSLPLVGLMQPHGSSTPKEHANSLSPASPATSDISNILTRRNTTILLPSSPSSRQVSLPRKKTVLEPGGSLHVSNLDPTAVTEAILYNHFCAIGPVSSVKICRDAGTSRSLGYGYVNYYKRDDARRAMEVLNFLPITHASENKVIRIAKVFAKGQPPPAAANVVVKGLPTTNVLSSQGGSSARDIEDDKRSSPYRDRFSSRRYHAGQHRQNVQEQHQQHHQELNQLEYQSQYPPLPDRPEKYSHATPPTLVTEPEPKFTNVPSSQPLSQDSAHWYIWHIPRPYVYFPMSAESALLGFESRLQSTHAGATSSSIDSAEGHATLVGHYYFGIDADGVGYHVQHPMPPPVPASLLLQSESLKESGAKRVEAAESGPIDKMGWEKETLLKIQPTTLQKDPLLSAPETSARVVGETAIMRRNSTPHLSNSSTHRNSGIRDKSPTKLFSPSLPSPPGLNTEALVLPGLAASSDPALKPLRLKTSVSNHNNQELMAHPMATKAFSPPLRTFTAEGNSSLGTGGKIKVAETSSGSARLYQHTPLAHVDQSSGSSNPKGREDITLRHRRKFFRGRRHNRRANRAVPAVVAGEK</sequence>
<protein>
    <submittedName>
        <fullName evidence="1">Uncharacterized protein</fullName>
    </submittedName>
</protein>
<gene>
    <name evidence="1" type="ORF">D0Z00_002216</name>
</gene>
<dbReference type="EMBL" id="QVQA01000056">
    <property type="protein sequence ID" value="KAF5097919.1"/>
    <property type="molecule type" value="Genomic_DNA"/>
</dbReference>
<comment type="caution">
    <text evidence="1">The sequence shown here is derived from an EMBL/GenBank/DDBJ whole genome shotgun (WGS) entry which is preliminary data.</text>
</comment>
<proteinExistence type="predicted"/>